<evidence type="ECO:0000256" key="1">
    <source>
        <dbReference type="ARBA" id="ARBA00022617"/>
    </source>
</evidence>
<keyword evidence="2 4" id="KW-0479">Metal-binding</keyword>
<organism evidence="7 8">
    <name type="scientific">Nitrospira defluvii</name>
    <dbReference type="NCBI Taxonomy" id="330214"/>
    <lineage>
        <taxon>Bacteria</taxon>
        <taxon>Pseudomonadati</taxon>
        <taxon>Nitrospirota</taxon>
        <taxon>Nitrospiria</taxon>
        <taxon>Nitrospirales</taxon>
        <taxon>Nitrospiraceae</taxon>
        <taxon>Nitrospira</taxon>
    </lineage>
</organism>
<name>D8PJI6_9BACT</name>
<keyword evidence="8" id="KW-1185">Reference proteome</keyword>
<evidence type="ECO:0000256" key="5">
    <source>
        <dbReference type="SAM" id="SignalP"/>
    </source>
</evidence>
<dbReference type="InterPro" id="IPR009056">
    <property type="entry name" value="Cyt_c-like_dom"/>
</dbReference>
<evidence type="ECO:0000259" key="6">
    <source>
        <dbReference type="PROSITE" id="PS51007"/>
    </source>
</evidence>
<evidence type="ECO:0000313" key="8">
    <source>
        <dbReference type="Proteomes" id="UP000001660"/>
    </source>
</evidence>
<feature type="domain" description="Cytochrome c" evidence="6">
    <location>
        <begin position="28"/>
        <end position="115"/>
    </location>
</feature>
<keyword evidence="3 4" id="KW-0408">Iron</keyword>
<sequence>MRITVNLSLTLLCALGMIPISLAASGKGNPEAGQKLYRESCQNCHGPTGKGDSDMAAYLTPPPANLTAKATQAKTDVQLRKVILEGRPGTAMTGYEGAFEEAQLADLIAYIRSLTS</sequence>
<dbReference type="OrthoDB" id="9811281at2"/>
<dbReference type="GO" id="GO:0046872">
    <property type="term" value="F:metal ion binding"/>
    <property type="evidence" value="ECO:0007669"/>
    <property type="project" value="UniProtKB-KW"/>
</dbReference>
<dbReference type="GO" id="GO:0009055">
    <property type="term" value="F:electron transfer activity"/>
    <property type="evidence" value="ECO:0007669"/>
    <property type="project" value="InterPro"/>
</dbReference>
<keyword evidence="1 4" id="KW-0349">Heme</keyword>
<reference evidence="7 8" key="1">
    <citation type="journal article" date="2010" name="Proc. Natl. Acad. Sci. U.S.A.">
        <title>A Nitrospira metagenome illuminates the physiology and evolution of globally important nitrite-oxidizing bacteria.</title>
        <authorList>
            <person name="Lucker S."/>
            <person name="Wagner M."/>
            <person name="Maixner F."/>
            <person name="Pelletier E."/>
            <person name="Koch H."/>
            <person name="Vacherie B."/>
            <person name="Rattei T."/>
            <person name="Sinninghe Damste J."/>
            <person name="Spieck E."/>
            <person name="Le Paslier D."/>
            <person name="Daims H."/>
        </authorList>
    </citation>
    <scope>NUCLEOTIDE SEQUENCE [LARGE SCALE GENOMIC DNA]</scope>
</reference>
<proteinExistence type="predicted"/>
<dbReference type="SUPFAM" id="SSF46626">
    <property type="entry name" value="Cytochrome c"/>
    <property type="match status" value="1"/>
</dbReference>
<evidence type="ECO:0000313" key="7">
    <source>
        <dbReference type="EMBL" id="CBK43560.1"/>
    </source>
</evidence>
<dbReference type="PROSITE" id="PS51007">
    <property type="entry name" value="CYTC"/>
    <property type="match status" value="1"/>
</dbReference>
<feature type="signal peptide" evidence="5">
    <location>
        <begin position="1"/>
        <end position="23"/>
    </location>
</feature>
<dbReference type="HOGENOM" id="CLU_101159_6_2_0"/>
<accession>D8PJI6</accession>
<dbReference type="eggNOG" id="COG2010">
    <property type="taxonomic scope" value="Bacteria"/>
</dbReference>
<evidence type="ECO:0000256" key="2">
    <source>
        <dbReference type="ARBA" id="ARBA00022723"/>
    </source>
</evidence>
<dbReference type="AlphaFoldDB" id="D8PJI6"/>
<evidence type="ECO:0000256" key="4">
    <source>
        <dbReference type="PROSITE-ProRule" id="PRU00433"/>
    </source>
</evidence>
<keyword evidence="5" id="KW-0732">Signal</keyword>
<gene>
    <name evidence="7" type="ORF">NIDE3888</name>
</gene>
<dbReference type="STRING" id="330214.NIDE3888"/>
<dbReference type="Gene3D" id="1.10.760.10">
    <property type="entry name" value="Cytochrome c-like domain"/>
    <property type="match status" value="1"/>
</dbReference>
<protein>
    <submittedName>
        <fullName evidence="7">Putative Cytochrome c55X</fullName>
    </submittedName>
</protein>
<dbReference type="KEGG" id="nde:NIDE3888"/>
<feature type="chain" id="PRO_5003120030" evidence="5">
    <location>
        <begin position="24"/>
        <end position="116"/>
    </location>
</feature>
<dbReference type="Proteomes" id="UP000001660">
    <property type="component" value="Chromosome"/>
</dbReference>
<evidence type="ECO:0000256" key="3">
    <source>
        <dbReference type="ARBA" id="ARBA00023004"/>
    </source>
</evidence>
<dbReference type="EMBL" id="FP929003">
    <property type="protein sequence ID" value="CBK43560.1"/>
    <property type="molecule type" value="Genomic_DNA"/>
</dbReference>
<dbReference type="InterPro" id="IPR036909">
    <property type="entry name" value="Cyt_c-like_dom_sf"/>
</dbReference>
<dbReference type="Pfam" id="PF00034">
    <property type="entry name" value="Cytochrom_C"/>
    <property type="match status" value="1"/>
</dbReference>
<dbReference type="GO" id="GO:0020037">
    <property type="term" value="F:heme binding"/>
    <property type="evidence" value="ECO:0007669"/>
    <property type="project" value="InterPro"/>
</dbReference>